<comment type="caution">
    <text evidence="1">The sequence shown here is derived from an EMBL/GenBank/DDBJ whole genome shotgun (WGS) entry which is preliminary data.</text>
</comment>
<dbReference type="InterPro" id="IPR008878">
    <property type="entry name" value="Transposase_IS66_Orf2"/>
</dbReference>
<organism evidence="1">
    <name type="scientific">mine drainage metagenome</name>
    <dbReference type="NCBI Taxonomy" id="410659"/>
    <lineage>
        <taxon>unclassified sequences</taxon>
        <taxon>metagenomes</taxon>
        <taxon>ecological metagenomes</taxon>
    </lineage>
</organism>
<reference evidence="1" key="1">
    <citation type="submission" date="2016-10" db="EMBL/GenBank/DDBJ databases">
        <title>Sequence of Gallionella enrichment culture.</title>
        <authorList>
            <person name="Poehlein A."/>
            <person name="Muehling M."/>
            <person name="Daniel R."/>
        </authorList>
    </citation>
    <scope>NUCLEOTIDE SEQUENCE</scope>
</reference>
<dbReference type="NCBIfam" id="NF033819">
    <property type="entry name" value="IS66_TnpB"/>
    <property type="match status" value="1"/>
</dbReference>
<protein>
    <submittedName>
        <fullName evidence="1">IS66 Orf2 like protein</fullName>
    </submittedName>
</protein>
<dbReference type="EMBL" id="MLJW01001108">
    <property type="protein sequence ID" value="OIQ80106.1"/>
    <property type="molecule type" value="Genomic_DNA"/>
</dbReference>
<accession>A0A1J5QA91</accession>
<dbReference type="AlphaFoldDB" id="A0A1J5QA91"/>
<evidence type="ECO:0000313" key="1">
    <source>
        <dbReference type="EMBL" id="OIQ80106.1"/>
    </source>
</evidence>
<dbReference type="PANTHER" id="PTHR36455">
    <property type="match status" value="1"/>
</dbReference>
<name>A0A1J5QA91_9ZZZZ</name>
<gene>
    <name evidence="1" type="ORF">GALL_381430</name>
</gene>
<proteinExistence type="predicted"/>
<sequence length="115" mass="12788">MIPIPSGVRVWIATGHTDMRRGMQGLALTVQESLKRDPHAGDLYIFRGRRGDLAKILWHDGIGLSLYAKRLDRGKFIWPSASAGAVSISAAQMAYMLEGIDWRNPQLTWRPKSAG</sequence>
<dbReference type="Pfam" id="PF05717">
    <property type="entry name" value="TnpB_IS66"/>
    <property type="match status" value="1"/>
</dbReference>
<dbReference type="PANTHER" id="PTHR36455:SF1">
    <property type="entry name" value="BLR8292 PROTEIN"/>
    <property type="match status" value="1"/>
</dbReference>